<proteinExistence type="predicted"/>
<feature type="transmembrane region" description="Helical" evidence="2">
    <location>
        <begin position="1729"/>
        <end position="1759"/>
    </location>
</feature>
<dbReference type="GeneID" id="36338740"/>
<dbReference type="KEGG" id="egl:EGR_03025"/>
<feature type="compositionally biased region" description="Basic and acidic residues" evidence="1">
    <location>
        <begin position="551"/>
        <end position="561"/>
    </location>
</feature>
<feature type="region of interest" description="Disordered" evidence="1">
    <location>
        <begin position="2044"/>
        <end position="2074"/>
    </location>
</feature>
<dbReference type="STRING" id="6210.W6V6J2"/>
<keyword evidence="2" id="KW-0472">Membrane</keyword>
<dbReference type="EMBL" id="APAU02000015">
    <property type="protein sequence ID" value="EUB62004.1"/>
    <property type="molecule type" value="Genomic_DNA"/>
</dbReference>
<feature type="region of interest" description="Disordered" evidence="1">
    <location>
        <begin position="542"/>
        <end position="564"/>
    </location>
</feature>
<dbReference type="SUPFAM" id="SSF49899">
    <property type="entry name" value="Concanavalin A-like lectins/glucanases"/>
    <property type="match status" value="1"/>
</dbReference>
<dbReference type="OMA" id="WTFDEDT"/>
<dbReference type="Gene3D" id="2.60.120.200">
    <property type="match status" value="2"/>
</dbReference>
<dbReference type="OrthoDB" id="6284087at2759"/>
<dbReference type="PROSITE" id="PS50060">
    <property type="entry name" value="MAM_2"/>
    <property type="match status" value="2"/>
</dbReference>
<keyword evidence="5" id="KW-1185">Reference proteome</keyword>
<dbReference type="CTD" id="36338740"/>
<evidence type="ECO:0000313" key="5">
    <source>
        <dbReference type="Proteomes" id="UP000019149"/>
    </source>
</evidence>
<sequence>MWTFDENIGGWVNDISNYHQKWELINGAVCLHNVPADTKISSGGMPWFSANSRKADKATRNPKAPLWSPPVPQTVGMRCVTIDYNISFNGVESGSYNLALLQQQDGFASGELVVFVPLMNLCVIGPTIFQIGIRSGVCEGFNCSCDMPAKPKMSFELAPWLLFGDIKEDKTMKNAKAFPWSSFHSTSHWSALQSMRSSNDDFDVGFLHILLVVFVLFSVDTPPKPYYVWTFTENTDVPPKPYFVWTFDEDTGGWVNDILNWNQRWQLIDSAICLCNVPDEPKKYTKALLWLSLVDKTDKKVANNAKAPLRSPPIPQAVGMRRITMGYSISVDPVESAPYSLAMLHQQILVGALCRDFGDWTSVPPDALPKPFFVWTFNENTGKWTNDAANQRQKWELMSGVICLHNVPIEIEGSSDDMSWLSLTDEGEEKATKGAKVLFWSPLIPHVVGMRCIAMDYRIGADFEVAEKYSLAILQQQDGLPAPLVFTLTFRNSLPKPYYVWTFNENAGKWVNDPANWNQKWERIDGAICLYNAPIEPETPSDDMPWLSVKSQKDDKTDRRTKSPLWSPPISEAVGMHCITMNYLIHVGSSLSVVFVLSPVDPLPKPYFIWTFDEDTGSWVNDAANWNQKWELLSGAICLRNVPVEPKKHSKSLPWLSLTSKKEDEAVKNTKAPLWSPPIPQDVGMHCVTMDYKIDVDSEDFRIYNLALLQQQDGVLHTWKFEEDLADWTNDLTNWHHKWQVEWHQLCLAAKPTSDGKNRSPWSFSTRKNVSDPSAGVQARLWSSPIPSEVRIGCLTLSFLISGVVMGRSISAVSLTNIVLSSHLELPKPLLTWTFSEDLEEWTNDGDNWLQKWRVSQIRNQKLLCLHTKTSQRSRQSILLSEQDLSPNTSIQARLLSPLIPARLELPKPLLTWTFSEDLEEWANDGDNWFQKWKVSSMRNQTLLCLQAKPSQRSRQSILLSRKGDPIKPNFKARLLSPPIPSDLSLRCLAIAYAFDLGPGLETPKAMRLSLLQRATSLTCGFENGSLCEWGNDLNNWLATWKVDNSTLCFKPLRQHSKSKTELFARLYSPFLSEEDVIGYGRTNSFSCDFESPGMQSFCHWNIDPRDSGAMWGIIWSPNLHTNMLCLTPAAGVYTDGDDDAFDLGEINAIAMRARFWSPKFRVAKADVVPRYRTSLDCAFENGSICEWTNDPNNWFATWGVLDSLLCFRQHRSASGKQTELSARLYSPLLSGASLNCTFESGSLCTWSNDQNNWLATWEIVQRKNTILCLKPLRIPSDANAEMSARLYSRFLSVQDGIGCFKFSYIISPTETTFLCFLSEVSASLFACDFEVQGLKSLCGWKDDPRDNGVAWIIVWNSDLHTNSLCMTLATSSRYVADDDGNFGFGGINEPVMRARLWSPKFHAAKTYEAPQCVKFSFKFDQLDAESSSSLTVSTAGKSPLDCHFDNACSWMPDPRDSTAKWQIENGTMCLRPVSLPQHFESFSDLESSHSDRRARLWSTDIRFHHNVQCLCFIYSLSSTPVDKFSLSVLLHSSGNCQKILDAITGQEFEVCRPVLLWNSSVSRAPSSSSWNTALIDLGTDSSTDFKWLRSSPPSDNRKAVKCMVGLLTTEILIINSSNDDLWNASGPTSGWQKAKVDLTSAVKSDFQFSFISSNEDIWKTTGSTLGWQNAKIDLTSAAKSDFQIILEGVIPAGYPDARICVDNITSYTVPCSELEPKPVKPSTATYTWAQYFGITFIVALAFGLLIPVLFLVGIIVVCRRRHAYRHHHCMTNGSGGGMSVSGAGSGSYGNSKLFSANLWHYIGGKEVADDPFAEHTASIHRPPFSAHKFSDGTLGMRGDGTLDLPDVVIPSGRVVGGTLIRQTSQPAYNGAPYGYQTMVTTGKAMRYNGVPMGPPSNMLASQPNFTMDFNSQSAMPNMVQQGNQQMMIPTAGAPAPSQVMVQTDAAQQQMMVQPANYFQSLAQPATPLSGSGAQPAMVAPAAAPAPAATGAITMTTSAVPVAAPAGANIAMDDNGPFVLPDPPSDHQQERDQVAAALDALNAATEPPQPRQTTSAAAVASGEHPPPGYDEAVGMAITRPAGGADAAAAAPVLPPRRTAPANNAAVAAESLSLAQRYGLPVAEI</sequence>
<comment type="caution">
    <text evidence="4">The sequence shown here is derived from an EMBL/GenBank/DDBJ whole genome shotgun (WGS) entry which is preliminary data.</text>
</comment>
<keyword evidence="2" id="KW-0812">Transmembrane</keyword>
<dbReference type="InterPro" id="IPR000998">
    <property type="entry name" value="MAM_dom"/>
</dbReference>
<evidence type="ECO:0000313" key="4">
    <source>
        <dbReference type="EMBL" id="EUB62004.1"/>
    </source>
</evidence>
<reference evidence="4 5" key="1">
    <citation type="journal article" date="2013" name="Nat. Genet.">
        <title>The genome of the hydatid tapeworm Echinococcus granulosus.</title>
        <authorList>
            <person name="Zheng H."/>
            <person name="Zhang W."/>
            <person name="Zhang L."/>
            <person name="Zhang Z."/>
            <person name="Li J."/>
            <person name="Lu G."/>
            <person name="Zhu Y."/>
            <person name="Wang Y."/>
            <person name="Huang Y."/>
            <person name="Liu J."/>
            <person name="Kang H."/>
            <person name="Chen J."/>
            <person name="Wang L."/>
            <person name="Chen A."/>
            <person name="Yu S."/>
            <person name="Gao Z."/>
            <person name="Jin L."/>
            <person name="Gu W."/>
            <person name="Wang Z."/>
            <person name="Zhao L."/>
            <person name="Shi B."/>
            <person name="Wen H."/>
            <person name="Lin R."/>
            <person name="Jones M.K."/>
            <person name="Brejova B."/>
            <person name="Vinar T."/>
            <person name="Zhao G."/>
            <person name="McManus D.P."/>
            <person name="Chen Z."/>
            <person name="Zhou Y."/>
            <person name="Wang S."/>
        </authorList>
    </citation>
    <scope>NUCLEOTIDE SEQUENCE [LARGE SCALE GENOMIC DNA]</scope>
</reference>
<organism evidence="4 5">
    <name type="scientific">Echinococcus granulosus</name>
    <name type="common">Hydatid tapeworm</name>
    <dbReference type="NCBI Taxonomy" id="6210"/>
    <lineage>
        <taxon>Eukaryota</taxon>
        <taxon>Metazoa</taxon>
        <taxon>Spiralia</taxon>
        <taxon>Lophotrochozoa</taxon>
        <taxon>Platyhelminthes</taxon>
        <taxon>Cestoda</taxon>
        <taxon>Eucestoda</taxon>
        <taxon>Cyclophyllidea</taxon>
        <taxon>Taeniidae</taxon>
        <taxon>Echinococcus</taxon>
        <taxon>Echinococcus granulosus group</taxon>
    </lineage>
</organism>
<accession>W6V6J2</accession>
<protein>
    <recommendedName>
        <fullName evidence="3">MAM domain-containing protein</fullName>
    </recommendedName>
</protein>
<feature type="domain" description="MAM" evidence="3">
    <location>
        <begin position="1441"/>
        <end position="1714"/>
    </location>
</feature>
<evidence type="ECO:0000256" key="1">
    <source>
        <dbReference type="SAM" id="MobiDB-lite"/>
    </source>
</evidence>
<feature type="domain" description="MAM" evidence="3">
    <location>
        <begin position="1326"/>
        <end position="1418"/>
    </location>
</feature>
<dbReference type="GO" id="GO:0016020">
    <property type="term" value="C:membrane"/>
    <property type="evidence" value="ECO:0007669"/>
    <property type="project" value="InterPro"/>
</dbReference>
<dbReference type="InterPro" id="IPR013320">
    <property type="entry name" value="ConA-like_dom_sf"/>
</dbReference>
<dbReference type="Proteomes" id="UP000019149">
    <property type="component" value="Unassembled WGS sequence"/>
</dbReference>
<evidence type="ECO:0000259" key="3">
    <source>
        <dbReference type="PROSITE" id="PS50060"/>
    </source>
</evidence>
<gene>
    <name evidence="4" type="ORF">EGR_03025</name>
</gene>
<dbReference type="RefSeq" id="XP_024353200.1">
    <property type="nucleotide sequence ID" value="XM_024492274.1"/>
</dbReference>
<name>W6V6J2_ECHGR</name>
<keyword evidence="2" id="KW-1133">Transmembrane helix</keyword>
<evidence type="ECO:0000256" key="2">
    <source>
        <dbReference type="SAM" id="Phobius"/>
    </source>
</evidence>